<dbReference type="Proteomes" id="UP000238220">
    <property type="component" value="Unassembled WGS sequence"/>
</dbReference>
<name>A0A2S5TGV2_9GAMM</name>
<dbReference type="RefSeq" id="WP_104229956.1">
    <property type="nucleotide sequence ID" value="NZ_PSNW01000004.1"/>
</dbReference>
<dbReference type="EMBL" id="PSNW01000004">
    <property type="protein sequence ID" value="PPE74068.1"/>
    <property type="molecule type" value="Genomic_DNA"/>
</dbReference>
<sequence>MSLAIPAESAMPEPAPWLRLLANWGLSLSEAGCVLPAEGRGQCPLRPLLAKFTGEEPSAARGSHGAG</sequence>
<dbReference type="AlphaFoldDB" id="A0A2S5TGV2"/>
<gene>
    <name evidence="1" type="ORF">C3942_08480</name>
</gene>
<keyword evidence="2" id="KW-1185">Reference proteome</keyword>
<comment type="caution">
    <text evidence="1">The sequence shown here is derived from an EMBL/GenBank/DDBJ whole genome shotgun (WGS) entry which is preliminary data.</text>
</comment>
<dbReference type="OrthoDB" id="9912807at2"/>
<evidence type="ECO:0000313" key="1">
    <source>
        <dbReference type="EMBL" id="PPE74068.1"/>
    </source>
</evidence>
<protein>
    <submittedName>
        <fullName evidence="1">Uncharacterized protein</fullName>
    </submittedName>
</protein>
<reference evidence="1 2" key="1">
    <citation type="submission" date="2018-02" db="EMBL/GenBank/DDBJ databases">
        <title>Genome sequencing of Solimonas sp. HR-BB.</title>
        <authorList>
            <person name="Lee Y."/>
            <person name="Jeon C.O."/>
        </authorList>
    </citation>
    <scope>NUCLEOTIDE SEQUENCE [LARGE SCALE GENOMIC DNA]</scope>
    <source>
        <strain evidence="1 2">HR-BB</strain>
    </source>
</reference>
<accession>A0A2S5TGV2</accession>
<organism evidence="1 2">
    <name type="scientific">Solimonas fluminis</name>
    <dbReference type="NCBI Taxonomy" id="2086571"/>
    <lineage>
        <taxon>Bacteria</taxon>
        <taxon>Pseudomonadati</taxon>
        <taxon>Pseudomonadota</taxon>
        <taxon>Gammaproteobacteria</taxon>
        <taxon>Nevskiales</taxon>
        <taxon>Nevskiaceae</taxon>
        <taxon>Solimonas</taxon>
    </lineage>
</organism>
<proteinExistence type="predicted"/>
<evidence type="ECO:0000313" key="2">
    <source>
        <dbReference type="Proteomes" id="UP000238220"/>
    </source>
</evidence>